<dbReference type="Proteomes" id="UP000250275">
    <property type="component" value="Unassembled WGS sequence"/>
</dbReference>
<feature type="region of interest" description="Disordered" evidence="6">
    <location>
        <begin position="1"/>
        <end position="55"/>
    </location>
</feature>
<gene>
    <name evidence="7" type="ORF">WN48_05889</name>
</gene>
<evidence type="ECO:0000256" key="4">
    <source>
        <dbReference type="RuleBase" id="RU367040"/>
    </source>
</evidence>
<accession>A0A310STB2</accession>
<dbReference type="InterPro" id="IPR048256">
    <property type="entry name" value="Tektin-like"/>
</dbReference>
<feature type="compositionally biased region" description="Basic and acidic residues" evidence="6">
    <location>
        <begin position="1"/>
        <end position="12"/>
    </location>
</feature>
<dbReference type="OrthoDB" id="5788000at2759"/>
<dbReference type="PRINTS" id="PR00511">
    <property type="entry name" value="TEKTIN"/>
</dbReference>
<dbReference type="GO" id="GO:0005930">
    <property type="term" value="C:axoneme"/>
    <property type="evidence" value="ECO:0007669"/>
    <property type="project" value="UniProtKB-SubCell"/>
</dbReference>
<dbReference type="PANTHER" id="PTHR19960:SF12">
    <property type="entry name" value="TEKTIN-4"/>
    <property type="match status" value="1"/>
</dbReference>
<proteinExistence type="inferred from homology"/>
<comment type="similarity">
    <text evidence="1 4">Belongs to the tektin family.</text>
</comment>
<keyword evidence="4" id="KW-0966">Cell projection</keyword>
<organism evidence="7 8">
    <name type="scientific">Eufriesea mexicana</name>
    <dbReference type="NCBI Taxonomy" id="516756"/>
    <lineage>
        <taxon>Eukaryota</taxon>
        <taxon>Metazoa</taxon>
        <taxon>Ecdysozoa</taxon>
        <taxon>Arthropoda</taxon>
        <taxon>Hexapoda</taxon>
        <taxon>Insecta</taxon>
        <taxon>Pterygota</taxon>
        <taxon>Neoptera</taxon>
        <taxon>Endopterygota</taxon>
        <taxon>Hymenoptera</taxon>
        <taxon>Apocrita</taxon>
        <taxon>Aculeata</taxon>
        <taxon>Apoidea</taxon>
        <taxon>Anthophila</taxon>
        <taxon>Apidae</taxon>
        <taxon>Eufriesea</taxon>
    </lineage>
</organism>
<evidence type="ECO:0000256" key="6">
    <source>
        <dbReference type="SAM" id="MobiDB-lite"/>
    </source>
</evidence>
<keyword evidence="4" id="KW-0282">Flagellum</keyword>
<dbReference type="GO" id="GO:0005634">
    <property type="term" value="C:nucleus"/>
    <property type="evidence" value="ECO:0007669"/>
    <property type="project" value="TreeGrafter"/>
</dbReference>
<evidence type="ECO:0000256" key="3">
    <source>
        <dbReference type="ARBA" id="ARBA00023054"/>
    </source>
</evidence>
<dbReference type="Pfam" id="PF03148">
    <property type="entry name" value="Tektin"/>
    <property type="match status" value="1"/>
</dbReference>
<sequence>MNTMDDSAKLDETYDTPCPRVESTKTSDEPPLYFPQSGDDLPAQPKEQMDPIGPWATGRVTFTPQDGLTGIRPVVDRYSITSFGAPQWRSHNQKFFMQSNEKIQEAQLAVGSAKRCVERSYMETDRTQLESTDHLKKRAGEVYRWKIELEHLILDITKEIELLETEYRRVKHSLSVLTVPEAIAGEFLQLRSKRLESDLIRDEVEEELTKVNISLYQYLNEIALCSEIRDLFGRTREQIEMQITELKAAKVRMEVDWTDKTDAYAIDSECIKLKNDSSTIVWKLGATRFPAEQSTPSSYEHYTRESLTDAEAAKQRSMNLRSTLNSIYKNSIKDLRDQATRVDLVLGQKIKLTEDIHLQLEKELLRCLHELANTEKSIQELRHSTRGLDCAMKVAQTRLANRLQRRNVESCRDIPQFALVEEVKLLNERTSAVLAELKRAEETQAGLVKARGDLEREIVVKRKTLYIDKQRGQLLRSFYPSTI</sequence>
<evidence type="ECO:0000313" key="8">
    <source>
        <dbReference type="Proteomes" id="UP000250275"/>
    </source>
</evidence>
<keyword evidence="2" id="KW-0963">Cytoplasm</keyword>
<keyword evidence="8" id="KW-1185">Reference proteome</keyword>
<dbReference type="EMBL" id="KQ760444">
    <property type="protein sequence ID" value="OAD60282.1"/>
    <property type="molecule type" value="Genomic_DNA"/>
</dbReference>
<keyword evidence="4" id="KW-0969">Cilium</keyword>
<dbReference type="AlphaFoldDB" id="A0A310STB2"/>
<dbReference type="PANTHER" id="PTHR19960">
    <property type="entry name" value="TEKTIN"/>
    <property type="match status" value="1"/>
</dbReference>
<name>A0A310STB2_9HYME</name>
<evidence type="ECO:0000313" key="7">
    <source>
        <dbReference type="EMBL" id="OAD60282.1"/>
    </source>
</evidence>
<feature type="coiled-coil region" evidence="5">
    <location>
        <begin position="423"/>
        <end position="457"/>
    </location>
</feature>
<evidence type="ECO:0000256" key="1">
    <source>
        <dbReference type="ARBA" id="ARBA00007209"/>
    </source>
</evidence>
<dbReference type="GO" id="GO:0060271">
    <property type="term" value="P:cilium assembly"/>
    <property type="evidence" value="ECO:0007669"/>
    <property type="project" value="UniProtKB-UniRule"/>
</dbReference>
<comment type="subcellular location">
    <subcellularLocation>
        <location evidence="4">Cytoplasm</location>
        <location evidence="4">Cytoskeleton</location>
        <location evidence="4">Cilium axoneme</location>
    </subcellularLocation>
</comment>
<protein>
    <recommendedName>
        <fullName evidence="4">Tektin</fullName>
    </recommendedName>
</protein>
<reference evidence="7 8" key="1">
    <citation type="submission" date="2015-07" db="EMBL/GenBank/DDBJ databases">
        <title>The genome of Eufriesea mexicana.</title>
        <authorList>
            <person name="Pan H."/>
            <person name="Kapheim K."/>
        </authorList>
    </citation>
    <scope>NUCLEOTIDE SEQUENCE [LARGE SCALE GENOMIC DNA]</scope>
    <source>
        <strain evidence="7">0111107269</strain>
        <tissue evidence="7">Whole body</tissue>
    </source>
</reference>
<evidence type="ECO:0000256" key="5">
    <source>
        <dbReference type="SAM" id="Coils"/>
    </source>
</evidence>
<keyword evidence="3 5" id="KW-0175">Coiled coil</keyword>
<dbReference type="GO" id="GO:0015630">
    <property type="term" value="C:microtubule cytoskeleton"/>
    <property type="evidence" value="ECO:0007669"/>
    <property type="project" value="UniProtKB-UniRule"/>
</dbReference>
<dbReference type="GO" id="GO:0060294">
    <property type="term" value="P:cilium movement involved in cell motility"/>
    <property type="evidence" value="ECO:0007669"/>
    <property type="project" value="UniProtKB-UniRule"/>
</dbReference>
<evidence type="ECO:0000256" key="2">
    <source>
        <dbReference type="ARBA" id="ARBA00022490"/>
    </source>
</evidence>
<dbReference type="InterPro" id="IPR000435">
    <property type="entry name" value="Tektins"/>
</dbReference>